<sequence>MSVRVAFVTIGQSPRSDMLPEILAHCSVAFEAIERGALDGLDDAQIAALAPKAHQGHLLTRLRDGRDVIVGKPAIEQRLQTIIKDLDTQGFDLLVLLCTGHFDRFGTSTPLLHAQHVVDHLVQGLASDAERVGIILPSPDQVSEFHGLGNLPVKVVSASPYAPDHDAALREAGTALADTDIIVLHCMGFTEAMRRVVSDAANRPALAPRRLLAHAIDIMLS</sequence>
<organism evidence="1 2">
    <name type="scientific">Sphingomonas crocodyli</name>
    <dbReference type="NCBI Taxonomy" id="1979270"/>
    <lineage>
        <taxon>Bacteria</taxon>
        <taxon>Pseudomonadati</taxon>
        <taxon>Pseudomonadota</taxon>
        <taxon>Alphaproteobacteria</taxon>
        <taxon>Sphingomonadales</taxon>
        <taxon>Sphingomonadaceae</taxon>
        <taxon>Sphingomonas</taxon>
    </lineage>
</organism>
<dbReference type="AlphaFoldDB" id="A0A437M728"/>
<dbReference type="Pfam" id="PF07302">
    <property type="entry name" value="AroM"/>
    <property type="match status" value="1"/>
</dbReference>
<dbReference type="Proteomes" id="UP000282971">
    <property type="component" value="Unassembled WGS sequence"/>
</dbReference>
<comment type="caution">
    <text evidence="1">The sequence shown here is derived from an EMBL/GenBank/DDBJ whole genome shotgun (WGS) entry which is preliminary data.</text>
</comment>
<name>A0A437M728_9SPHN</name>
<dbReference type="RefSeq" id="WP_127742117.1">
    <property type="nucleotide sequence ID" value="NZ_SACN01000001.1"/>
</dbReference>
<gene>
    <name evidence="1" type="ORF">EOD43_06235</name>
</gene>
<reference evidence="1 2" key="1">
    <citation type="submission" date="2019-01" db="EMBL/GenBank/DDBJ databases">
        <authorList>
            <person name="Chen W.-M."/>
        </authorList>
    </citation>
    <scope>NUCLEOTIDE SEQUENCE [LARGE SCALE GENOMIC DNA]</scope>
    <source>
        <strain evidence="1 2">CCP-7</strain>
    </source>
</reference>
<protein>
    <submittedName>
        <fullName evidence="1">AroM family protein</fullName>
    </submittedName>
</protein>
<dbReference type="EMBL" id="SACN01000001">
    <property type="protein sequence ID" value="RVT93472.1"/>
    <property type="molecule type" value="Genomic_DNA"/>
</dbReference>
<evidence type="ECO:0000313" key="1">
    <source>
        <dbReference type="EMBL" id="RVT93472.1"/>
    </source>
</evidence>
<evidence type="ECO:0000313" key="2">
    <source>
        <dbReference type="Proteomes" id="UP000282971"/>
    </source>
</evidence>
<keyword evidence="2" id="KW-1185">Reference proteome</keyword>
<accession>A0A437M728</accession>
<dbReference type="InterPro" id="IPR010843">
    <property type="entry name" value="Uncharacterised_AroM"/>
</dbReference>
<proteinExistence type="predicted"/>
<dbReference type="OrthoDB" id="8337506at2"/>